<dbReference type="FunFam" id="3.40.449.10:FF:000008">
    <property type="entry name" value="D111/G-patch domain-containing protein"/>
    <property type="match status" value="1"/>
</dbReference>
<dbReference type="GO" id="GO:0004612">
    <property type="term" value="F:phosphoenolpyruvate carboxykinase (ATP) activity"/>
    <property type="evidence" value="ECO:0000318"/>
    <property type="project" value="GO_Central"/>
</dbReference>
<dbReference type="SUPFAM" id="SSF68923">
    <property type="entry name" value="PEP carboxykinase N-terminal domain"/>
    <property type="match status" value="1"/>
</dbReference>
<dbReference type="Proteomes" id="UP000017836">
    <property type="component" value="Unassembled WGS sequence"/>
</dbReference>
<evidence type="ECO:0000313" key="8">
    <source>
        <dbReference type="EMBL" id="ERN01175.1"/>
    </source>
</evidence>
<dbReference type="PANTHER" id="PTHR30031:SF2">
    <property type="entry name" value="PHOSPHOENOLPYRUVATE CARBOXYKINASE (ATP)"/>
    <property type="match status" value="1"/>
</dbReference>
<dbReference type="AlphaFoldDB" id="W1P2M1"/>
<evidence type="ECO:0000256" key="7">
    <source>
        <dbReference type="ARBA" id="ARBA00047371"/>
    </source>
</evidence>
<evidence type="ECO:0000256" key="5">
    <source>
        <dbReference type="ARBA" id="ARBA00022840"/>
    </source>
</evidence>
<accession>W1P2M1</accession>
<evidence type="ECO:0000256" key="3">
    <source>
        <dbReference type="ARBA" id="ARBA00012363"/>
    </source>
</evidence>
<dbReference type="OrthoDB" id="68755at2759"/>
<dbReference type="GO" id="GO:0005524">
    <property type="term" value="F:ATP binding"/>
    <property type="evidence" value="ECO:0007669"/>
    <property type="project" value="UniProtKB-KW"/>
</dbReference>
<evidence type="ECO:0000256" key="6">
    <source>
        <dbReference type="ARBA" id="ARBA00023239"/>
    </source>
</evidence>
<protein>
    <recommendedName>
        <fullName evidence="3">phosphoenolpyruvate carboxykinase (ATP)</fullName>
        <ecNumber evidence="3">4.1.1.49</ecNumber>
    </recommendedName>
</protein>
<evidence type="ECO:0000313" key="9">
    <source>
        <dbReference type="Proteomes" id="UP000017836"/>
    </source>
</evidence>
<dbReference type="Gramene" id="ERN01175">
    <property type="protein sequence ID" value="ERN01175"/>
    <property type="gene ID" value="AMTR_s00002p00226510"/>
</dbReference>
<name>W1P2M1_AMBTC</name>
<reference evidence="9" key="1">
    <citation type="journal article" date="2013" name="Science">
        <title>The Amborella genome and the evolution of flowering plants.</title>
        <authorList>
            <consortium name="Amborella Genome Project"/>
        </authorList>
    </citation>
    <scope>NUCLEOTIDE SEQUENCE [LARGE SCALE GENOMIC DNA]</scope>
</reference>
<dbReference type="UniPathway" id="UPA00138"/>
<dbReference type="Gene3D" id="3.90.228.20">
    <property type="match status" value="1"/>
</dbReference>
<dbReference type="Pfam" id="PF01293">
    <property type="entry name" value="PEPCK_ATP"/>
    <property type="match status" value="1"/>
</dbReference>
<comment type="similarity">
    <text evidence="2">Belongs to the phosphoenolpyruvate carboxykinase (ATP) family.</text>
</comment>
<gene>
    <name evidence="8" type="ORF">AMTR_s00002p00226510</name>
</gene>
<dbReference type="KEGG" id="atr:18429256"/>
<dbReference type="SUPFAM" id="SSF53795">
    <property type="entry name" value="PEP carboxykinase-like"/>
    <property type="match status" value="1"/>
</dbReference>
<dbReference type="InterPro" id="IPR008210">
    <property type="entry name" value="PEP_carboxykinase_N"/>
</dbReference>
<dbReference type="InterPro" id="IPR001272">
    <property type="entry name" value="PEP_carboxykinase_ATP"/>
</dbReference>
<dbReference type="EC" id="4.1.1.49" evidence="3"/>
<dbReference type="PANTHER" id="PTHR30031">
    <property type="entry name" value="PHOSPHOENOLPYRUVATE CARBOXYKINASE ATP"/>
    <property type="match status" value="1"/>
</dbReference>
<proteinExistence type="inferred from homology"/>
<comment type="catalytic activity">
    <reaction evidence="7">
        <text>oxaloacetate + ATP = phosphoenolpyruvate + ADP + CO2</text>
        <dbReference type="Rhea" id="RHEA:18617"/>
        <dbReference type="ChEBI" id="CHEBI:16452"/>
        <dbReference type="ChEBI" id="CHEBI:16526"/>
        <dbReference type="ChEBI" id="CHEBI:30616"/>
        <dbReference type="ChEBI" id="CHEBI:58702"/>
        <dbReference type="ChEBI" id="CHEBI:456216"/>
        <dbReference type="EC" id="4.1.1.49"/>
    </reaction>
</comment>
<dbReference type="EMBL" id="KI394767">
    <property type="protein sequence ID" value="ERN01175.1"/>
    <property type="molecule type" value="Genomic_DNA"/>
</dbReference>
<keyword evidence="6" id="KW-0456">Lyase</keyword>
<evidence type="ECO:0000256" key="2">
    <source>
        <dbReference type="ARBA" id="ARBA00006052"/>
    </source>
</evidence>
<comment type="pathway">
    <text evidence="1">Carbohydrate biosynthesis; gluconeogenesis.</text>
</comment>
<dbReference type="OMA" id="LWKTPDR"/>
<dbReference type="Gene3D" id="3.40.449.10">
    <property type="entry name" value="Phosphoenolpyruvate Carboxykinase, domain 1"/>
    <property type="match status" value="1"/>
</dbReference>
<dbReference type="GO" id="GO:0006094">
    <property type="term" value="P:gluconeogenesis"/>
    <property type="evidence" value="ECO:0000318"/>
    <property type="project" value="GO_Central"/>
</dbReference>
<keyword evidence="5" id="KW-0067">ATP-binding</keyword>
<organism evidence="8 9">
    <name type="scientific">Amborella trichopoda</name>
    <dbReference type="NCBI Taxonomy" id="13333"/>
    <lineage>
        <taxon>Eukaryota</taxon>
        <taxon>Viridiplantae</taxon>
        <taxon>Streptophyta</taxon>
        <taxon>Embryophyta</taxon>
        <taxon>Tracheophyta</taxon>
        <taxon>Spermatophyta</taxon>
        <taxon>Magnoliopsida</taxon>
        <taxon>Amborellales</taxon>
        <taxon>Amborellaceae</taxon>
        <taxon>Amborella</taxon>
    </lineage>
</organism>
<keyword evidence="4" id="KW-0547">Nucleotide-binding</keyword>
<dbReference type="GO" id="GO:0005829">
    <property type="term" value="C:cytosol"/>
    <property type="evidence" value="ECO:0000318"/>
    <property type="project" value="GO_Central"/>
</dbReference>
<dbReference type="eggNOG" id="ENOG502QR0T">
    <property type="taxonomic scope" value="Eukaryota"/>
</dbReference>
<keyword evidence="9" id="KW-1185">Reference proteome</keyword>
<evidence type="ECO:0000256" key="1">
    <source>
        <dbReference type="ARBA" id="ARBA00004742"/>
    </source>
</evidence>
<sequence length="443" mass="47383">MRSGMLKHLNACRSAARCIQPWSLVPSRHAASASLAEDTESVIFPQEGPGVSYGLNWALSARGIFVKDKAFYNLKSSELEKYGAVPSEHLSGFPIHYRGKFTQGTHEISKAQFNKLLKLVTSHISSTSNIFVHDGAVGSSPRCDAKVRVISDHPSAILKYLNVLWRTPTRAVSHDTCPLTVYVASSISASTGEIIGIGANNGFLAADSERASLVLCGRAFTDISATKEALAASVAPTIFARGGLPLSARLLVSGDSVILLFASEATIKNFSELQKMLVSKDAGVVLSSDGVAPQFRTYDSNAPNLLKTPAAVVFSFVDNSGVIPSLSKLSPGQAAYHFLAGYQDGKFVPAFGAPPSLTPLELAKGLLSQLSSKEIPTFFINPTVGGKHLTGQEFLKVVESALSKNLPESTLGREPDAKVGDLRAKYKDFISSKFQDLPEEFSF</sequence>
<dbReference type="HOGENOM" id="CLU_042976_1_0_1"/>
<dbReference type="STRING" id="13333.W1P2M1"/>
<evidence type="ECO:0000256" key="4">
    <source>
        <dbReference type="ARBA" id="ARBA00022741"/>
    </source>
</evidence>
<dbReference type="InterPro" id="IPR013035">
    <property type="entry name" value="PEP_carboxykinase_C"/>
</dbReference>